<name>A0AAE4RYD4_9BACT</name>
<proteinExistence type="predicted"/>
<sequence length="210" mass="23248">MKTSKYQVLKTIALCVVLLAAARTGKAQIFPNSYINVDWQVGVPLGSAYADKASGWGMNFEGGYFITPSVSVGPFISYQTNLSSIPRQTLDLGDGSALTVNQKHGAFQLPFGVTGRYTWLPDSVFQPYAGLKLGANYAEFSSYYYVIKQYTDTWGFYLSPEIGVSIFPRPDYRFGFHVALYYSYATNSGDILTYSVNNLNNFGIRVGISF</sequence>
<evidence type="ECO:0000313" key="6">
    <source>
        <dbReference type="Proteomes" id="UP000324870"/>
    </source>
</evidence>
<dbReference type="AlphaFoldDB" id="A0AAE4RYD4"/>
<keyword evidence="6" id="KW-1185">Reference proteome</keyword>
<protein>
    <submittedName>
        <fullName evidence="5">Outer membrane beta-barrel protein</fullName>
    </submittedName>
    <submittedName>
        <fullName evidence="4">Porin family protein</fullName>
    </submittedName>
</protein>
<evidence type="ECO:0000313" key="7">
    <source>
        <dbReference type="Proteomes" id="UP001181347"/>
    </source>
</evidence>
<evidence type="ECO:0000313" key="4">
    <source>
        <dbReference type="EMBL" id="KAA3159515.1"/>
    </source>
</evidence>
<organism evidence="5 7">
    <name type="scientific">Alistipes finegoldii</name>
    <dbReference type="NCBI Taxonomy" id="214856"/>
    <lineage>
        <taxon>Bacteria</taxon>
        <taxon>Pseudomonadati</taxon>
        <taxon>Bacteroidota</taxon>
        <taxon>Bacteroidia</taxon>
        <taxon>Bacteroidales</taxon>
        <taxon>Rikenellaceae</taxon>
        <taxon>Alistipes</taxon>
    </lineage>
</organism>
<dbReference type="EMBL" id="VVND01000008">
    <property type="protein sequence ID" value="KAA3159515.1"/>
    <property type="molecule type" value="Genomic_DNA"/>
</dbReference>
<keyword evidence="1 2" id="KW-0732">Signal</keyword>
<comment type="caution">
    <text evidence="5">The sequence shown here is derived from an EMBL/GenBank/DDBJ whole genome shotgun (WGS) entry which is preliminary data.</text>
</comment>
<dbReference type="InterPro" id="IPR027385">
    <property type="entry name" value="Beta-barrel_OMP"/>
</dbReference>
<dbReference type="EMBL" id="JAWDES010000005">
    <property type="protein sequence ID" value="MDU0260882.1"/>
    <property type="molecule type" value="Genomic_DNA"/>
</dbReference>
<evidence type="ECO:0000313" key="5">
    <source>
        <dbReference type="EMBL" id="MDU0260882.1"/>
    </source>
</evidence>
<reference evidence="5" key="2">
    <citation type="submission" date="2023-10" db="EMBL/GenBank/DDBJ databases">
        <title>Genome Sequence of the Bacteria from From Gut Wall in Crohn's Disease.</title>
        <authorList>
            <person name="Rodriguez-Palacios A."/>
        </authorList>
    </citation>
    <scope>NUCLEOTIDE SEQUENCE</scope>
    <source>
        <strain evidence="5">CavFT-hAR58</strain>
    </source>
</reference>
<evidence type="ECO:0000256" key="1">
    <source>
        <dbReference type="ARBA" id="ARBA00022729"/>
    </source>
</evidence>
<evidence type="ECO:0000259" key="3">
    <source>
        <dbReference type="Pfam" id="PF13505"/>
    </source>
</evidence>
<feature type="domain" description="Outer membrane protein beta-barrel" evidence="3">
    <location>
        <begin position="13"/>
        <end position="210"/>
    </location>
</feature>
<feature type="chain" id="PRO_5042232549" evidence="2">
    <location>
        <begin position="28"/>
        <end position="210"/>
    </location>
</feature>
<dbReference type="SUPFAM" id="SSF56925">
    <property type="entry name" value="OMPA-like"/>
    <property type="match status" value="1"/>
</dbReference>
<feature type="signal peptide" evidence="2">
    <location>
        <begin position="1"/>
        <end position="27"/>
    </location>
</feature>
<dbReference type="Gene3D" id="2.40.160.20">
    <property type="match status" value="1"/>
</dbReference>
<dbReference type="Pfam" id="PF13505">
    <property type="entry name" value="OMP_b-brl"/>
    <property type="match status" value="1"/>
</dbReference>
<gene>
    <name evidence="4" type="ORF">F2A26_06705</name>
    <name evidence="5" type="ORF">RVH17_12365</name>
</gene>
<dbReference type="RefSeq" id="WP_022044223.1">
    <property type="nucleotide sequence ID" value="NZ_BAAFKU010000003.1"/>
</dbReference>
<dbReference type="Proteomes" id="UP001181347">
    <property type="component" value="Unassembled WGS sequence"/>
</dbReference>
<evidence type="ECO:0000256" key="2">
    <source>
        <dbReference type="SAM" id="SignalP"/>
    </source>
</evidence>
<dbReference type="Proteomes" id="UP000324870">
    <property type="component" value="Unassembled WGS sequence"/>
</dbReference>
<accession>A0AAE4RYD4</accession>
<dbReference type="InterPro" id="IPR011250">
    <property type="entry name" value="OMP/PagP_B-barrel"/>
</dbReference>
<dbReference type="GeneID" id="79837993"/>
<reference evidence="4 6" key="1">
    <citation type="journal article" date="2019" name="Nat. Med.">
        <title>A library of human gut bacterial isolates paired with longitudinal multiomics data enables mechanistic microbiome research.</title>
        <authorList>
            <person name="Poyet M."/>
            <person name="Groussin M."/>
            <person name="Gibbons S.M."/>
            <person name="Avila-Pacheco J."/>
            <person name="Jiang X."/>
            <person name="Kearney S.M."/>
            <person name="Perrotta A.R."/>
            <person name="Berdy B."/>
            <person name="Zhao S."/>
            <person name="Lieberman T.D."/>
            <person name="Swanson P.K."/>
            <person name="Smith M."/>
            <person name="Roesemann S."/>
            <person name="Alexander J.E."/>
            <person name="Rich S.A."/>
            <person name="Livny J."/>
            <person name="Vlamakis H."/>
            <person name="Clish C."/>
            <person name="Bullock K."/>
            <person name="Deik A."/>
            <person name="Scott J."/>
            <person name="Pierce K.A."/>
            <person name="Xavier R.J."/>
            <person name="Alm E.J."/>
        </authorList>
    </citation>
    <scope>NUCLEOTIDE SEQUENCE [LARGE SCALE GENOMIC DNA]</scope>
    <source>
        <strain evidence="4 6">BIOML-A1</strain>
    </source>
</reference>